<evidence type="ECO:0000259" key="3">
    <source>
        <dbReference type="Pfam" id="PF24883"/>
    </source>
</evidence>
<evidence type="ECO:0000313" key="4">
    <source>
        <dbReference type="EMBL" id="KAJ7754307.1"/>
    </source>
</evidence>
<organism evidence="4 5">
    <name type="scientific">Mycena maculata</name>
    <dbReference type="NCBI Taxonomy" id="230809"/>
    <lineage>
        <taxon>Eukaryota</taxon>
        <taxon>Fungi</taxon>
        <taxon>Dikarya</taxon>
        <taxon>Basidiomycota</taxon>
        <taxon>Agaricomycotina</taxon>
        <taxon>Agaricomycetes</taxon>
        <taxon>Agaricomycetidae</taxon>
        <taxon>Agaricales</taxon>
        <taxon>Marasmiineae</taxon>
        <taxon>Mycenaceae</taxon>
        <taxon>Mycena</taxon>
    </lineage>
</organism>
<dbReference type="InterPro" id="IPR027417">
    <property type="entry name" value="P-loop_NTPase"/>
</dbReference>
<proteinExistence type="predicted"/>
<dbReference type="Pfam" id="PF24883">
    <property type="entry name" value="NPHP3_N"/>
    <property type="match status" value="1"/>
</dbReference>
<feature type="region of interest" description="Disordered" evidence="2">
    <location>
        <begin position="23"/>
        <end position="60"/>
    </location>
</feature>
<keyword evidence="5" id="KW-1185">Reference proteome</keyword>
<dbReference type="InterPro" id="IPR056884">
    <property type="entry name" value="NPHP3-like_N"/>
</dbReference>
<sequence length="739" mass="82613">MSGFLKRGRSKLKSGLLQVTHVATSVASSRSPSPHVPGASHSQGSHTPQRSASKQTRSQRTAELGRTAYDGLNLIVQSLYDCSDIFLPLKTAAGVFLAITGVVERVSANKKELDELELRLKSILSIVQTYKGLGGMRELQSRIEKFCEDIENQMKSVENMKNHPVLVRSAESTTDADKIAKAFRNMNILCEMFQMDTQANITVNVAEIIRLLKTGSLDRLNYKTSYKTRQSPYGDPTSCMPGTRVQILDDLVTWASHEGPKVYWMVGMAGTGKSTIAQTFCERLDEKNMLGASFFCSRASDNANDARLIIPAIAHSLASTSPAIKSQVIKAIEDEPALAEPTYIKMDVQFNELIAQPIRITVGAADKRYKVIVIDAVDECRDLRRVASLIRLFLASVSQIPLRIFIASRDEYLIRQAFNTYTAEEFHLHEVDKNVVKDDIAMYVKALLHQVHEDNGNDSGETWPPESELSALLHQSSTLFIYAATAIRYILDGEALYKSRLTALTQETKSGGKQMLGIDGLYALILEQACHDWEEHEIKRMRDVMSLVIFFRTPLSIEAISSLSRLDASQYLSRLTSVIHVPSRKQSSITVTPLHTSFPEFVTDYTRCSPACCPTFTVLVAAECHELLAVKCLELMNRLLEYNVAKVPEELTMPRGERKNSPQYIDSIPEVLKYSCIHWVSHLMEVQMPCTELITALLTFFRTHLLQWIECMTVLCKSLMVPKSLTGVATTLTVCFCCL</sequence>
<evidence type="ECO:0000256" key="1">
    <source>
        <dbReference type="ARBA" id="ARBA00022737"/>
    </source>
</evidence>
<dbReference type="SUPFAM" id="SSF52540">
    <property type="entry name" value="P-loop containing nucleoside triphosphate hydrolases"/>
    <property type="match status" value="1"/>
</dbReference>
<dbReference type="PANTHER" id="PTHR10039:SF17">
    <property type="entry name" value="FUNGAL STAND N-TERMINAL GOODBYE DOMAIN-CONTAINING PROTEIN-RELATED"/>
    <property type="match status" value="1"/>
</dbReference>
<accession>A0AAD7NBX0</accession>
<evidence type="ECO:0000313" key="5">
    <source>
        <dbReference type="Proteomes" id="UP001215280"/>
    </source>
</evidence>
<dbReference type="PANTHER" id="PTHR10039">
    <property type="entry name" value="AMELOGENIN"/>
    <property type="match status" value="1"/>
</dbReference>
<dbReference type="CDD" id="cd21037">
    <property type="entry name" value="MLKL_NTD"/>
    <property type="match status" value="1"/>
</dbReference>
<dbReference type="Proteomes" id="UP001215280">
    <property type="component" value="Unassembled WGS sequence"/>
</dbReference>
<feature type="domain" description="Nephrocystin 3-like N-terminal" evidence="3">
    <location>
        <begin position="251"/>
        <end position="409"/>
    </location>
</feature>
<dbReference type="InterPro" id="IPR059179">
    <property type="entry name" value="MLKL-like_MCAfunc"/>
</dbReference>
<comment type="caution">
    <text evidence="4">The sequence shown here is derived from an EMBL/GenBank/DDBJ whole genome shotgun (WGS) entry which is preliminary data.</text>
</comment>
<feature type="compositionally biased region" description="Polar residues" evidence="2">
    <location>
        <begin position="23"/>
        <end position="32"/>
    </location>
</feature>
<keyword evidence="1" id="KW-0677">Repeat</keyword>
<dbReference type="AlphaFoldDB" id="A0AAD7NBX0"/>
<gene>
    <name evidence="4" type="ORF">DFH07DRAFT_501415</name>
</gene>
<dbReference type="EMBL" id="JARJLG010000067">
    <property type="protein sequence ID" value="KAJ7754307.1"/>
    <property type="molecule type" value="Genomic_DNA"/>
</dbReference>
<dbReference type="Gene3D" id="3.40.50.300">
    <property type="entry name" value="P-loop containing nucleotide triphosphate hydrolases"/>
    <property type="match status" value="1"/>
</dbReference>
<name>A0AAD7NBX0_9AGAR</name>
<feature type="compositionally biased region" description="Polar residues" evidence="2">
    <location>
        <begin position="40"/>
        <end position="60"/>
    </location>
</feature>
<reference evidence="4" key="1">
    <citation type="submission" date="2023-03" db="EMBL/GenBank/DDBJ databases">
        <title>Massive genome expansion in bonnet fungi (Mycena s.s.) driven by repeated elements and novel gene families across ecological guilds.</title>
        <authorList>
            <consortium name="Lawrence Berkeley National Laboratory"/>
            <person name="Harder C.B."/>
            <person name="Miyauchi S."/>
            <person name="Viragh M."/>
            <person name="Kuo A."/>
            <person name="Thoen E."/>
            <person name="Andreopoulos B."/>
            <person name="Lu D."/>
            <person name="Skrede I."/>
            <person name="Drula E."/>
            <person name="Henrissat B."/>
            <person name="Morin E."/>
            <person name="Kohler A."/>
            <person name="Barry K."/>
            <person name="LaButti K."/>
            <person name="Morin E."/>
            <person name="Salamov A."/>
            <person name="Lipzen A."/>
            <person name="Mereny Z."/>
            <person name="Hegedus B."/>
            <person name="Baldrian P."/>
            <person name="Stursova M."/>
            <person name="Weitz H."/>
            <person name="Taylor A."/>
            <person name="Grigoriev I.V."/>
            <person name="Nagy L.G."/>
            <person name="Martin F."/>
            <person name="Kauserud H."/>
        </authorList>
    </citation>
    <scope>NUCLEOTIDE SEQUENCE</scope>
    <source>
        <strain evidence="4">CBHHK188m</strain>
    </source>
</reference>
<protein>
    <recommendedName>
        <fullName evidence="3">Nephrocystin 3-like N-terminal domain-containing protein</fullName>
    </recommendedName>
</protein>
<evidence type="ECO:0000256" key="2">
    <source>
        <dbReference type="SAM" id="MobiDB-lite"/>
    </source>
</evidence>